<proteinExistence type="predicted"/>
<gene>
    <name evidence="1" type="ORF">AVEN_224569_1</name>
</gene>
<sequence>MIDSANALELAKKITVADAVEWSKSDWRDLDSGLVVKCFASCFMTNSMKEKQIFSFNETKTVSKIVELSKLAGIEYDRKALECEDNLECFDDLSNNWEERLIENVVAQGKCYSLSLKIYH</sequence>
<organism evidence="1 2">
    <name type="scientific">Araneus ventricosus</name>
    <name type="common">Orbweaver spider</name>
    <name type="synonym">Epeira ventricosa</name>
    <dbReference type="NCBI Taxonomy" id="182803"/>
    <lineage>
        <taxon>Eukaryota</taxon>
        <taxon>Metazoa</taxon>
        <taxon>Ecdysozoa</taxon>
        <taxon>Arthropoda</taxon>
        <taxon>Chelicerata</taxon>
        <taxon>Arachnida</taxon>
        <taxon>Araneae</taxon>
        <taxon>Araneomorphae</taxon>
        <taxon>Entelegynae</taxon>
        <taxon>Araneoidea</taxon>
        <taxon>Araneidae</taxon>
        <taxon>Araneus</taxon>
    </lineage>
</organism>
<dbReference type="EMBL" id="BGPR01005128">
    <property type="protein sequence ID" value="GBN07068.1"/>
    <property type="molecule type" value="Genomic_DNA"/>
</dbReference>
<comment type="caution">
    <text evidence="1">The sequence shown here is derived from an EMBL/GenBank/DDBJ whole genome shotgun (WGS) entry which is preliminary data.</text>
</comment>
<evidence type="ECO:0000313" key="1">
    <source>
        <dbReference type="EMBL" id="GBN07068.1"/>
    </source>
</evidence>
<dbReference type="Proteomes" id="UP000499080">
    <property type="component" value="Unassembled WGS sequence"/>
</dbReference>
<evidence type="ECO:0000313" key="2">
    <source>
        <dbReference type="Proteomes" id="UP000499080"/>
    </source>
</evidence>
<reference evidence="1 2" key="1">
    <citation type="journal article" date="2019" name="Sci. Rep.">
        <title>Orb-weaving spider Araneus ventricosus genome elucidates the spidroin gene catalogue.</title>
        <authorList>
            <person name="Kono N."/>
            <person name="Nakamura H."/>
            <person name="Ohtoshi R."/>
            <person name="Moran D.A.P."/>
            <person name="Shinohara A."/>
            <person name="Yoshida Y."/>
            <person name="Fujiwara M."/>
            <person name="Mori M."/>
            <person name="Tomita M."/>
            <person name="Arakawa K."/>
        </authorList>
    </citation>
    <scope>NUCLEOTIDE SEQUENCE [LARGE SCALE GENOMIC DNA]</scope>
</reference>
<keyword evidence="2" id="KW-1185">Reference proteome</keyword>
<dbReference type="AlphaFoldDB" id="A0A4Y2KXM2"/>
<dbReference type="OrthoDB" id="8066856at2759"/>
<name>A0A4Y2KXM2_ARAVE</name>
<accession>A0A4Y2KXM2</accession>
<protein>
    <submittedName>
        <fullName evidence="1">Uncharacterized protein</fullName>
    </submittedName>
</protein>